<comment type="subcellular location">
    <subcellularLocation>
        <location evidence="1">Membrane</location>
        <topology evidence="1">Multi-pass membrane protein</topology>
    </subcellularLocation>
</comment>
<dbReference type="PANTHER" id="PTHR10671">
    <property type="entry name" value="EPITHELIAL MEMBRANE PROTEIN-RELATED"/>
    <property type="match status" value="1"/>
</dbReference>
<name>T1FFN8_HELRO</name>
<keyword evidence="3 6" id="KW-1133">Transmembrane helix</keyword>
<feature type="compositionally biased region" description="Basic and acidic residues" evidence="5">
    <location>
        <begin position="26"/>
        <end position="42"/>
    </location>
</feature>
<evidence type="ECO:0000256" key="5">
    <source>
        <dbReference type="SAM" id="MobiDB-lite"/>
    </source>
</evidence>
<feature type="transmembrane region" description="Helical" evidence="6">
    <location>
        <begin position="187"/>
        <end position="209"/>
    </location>
</feature>
<dbReference type="InParanoid" id="T1FFN8"/>
<dbReference type="EMBL" id="KB097572">
    <property type="protein sequence ID" value="ESN94107.1"/>
    <property type="molecule type" value="Genomic_DNA"/>
</dbReference>
<reference evidence="7 9" key="2">
    <citation type="journal article" date="2013" name="Nature">
        <title>Insights into bilaterian evolution from three spiralian genomes.</title>
        <authorList>
            <person name="Simakov O."/>
            <person name="Marletaz F."/>
            <person name="Cho S.J."/>
            <person name="Edsinger-Gonzales E."/>
            <person name="Havlak P."/>
            <person name="Hellsten U."/>
            <person name="Kuo D.H."/>
            <person name="Larsson T."/>
            <person name="Lv J."/>
            <person name="Arendt D."/>
            <person name="Savage R."/>
            <person name="Osoegawa K."/>
            <person name="de Jong P."/>
            <person name="Grimwood J."/>
            <person name="Chapman J.A."/>
            <person name="Shapiro H."/>
            <person name="Aerts A."/>
            <person name="Otillar R.P."/>
            <person name="Terry A.Y."/>
            <person name="Boore J.L."/>
            <person name="Grigoriev I.V."/>
            <person name="Lindberg D.R."/>
            <person name="Seaver E.C."/>
            <person name="Weisblat D.A."/>
            <person name="Putnam N.H."/>
            <person name="Rokhsar D.S."/>
        </authorList>
    </citation>
    <scope>NUCLEOTIDE SEQUENCE</scope>
</reference>
<evidence type="ECO:0000313" key="9">
    <source>
        <dbReference type="Proteomes" id="UP000015101"/>
    </source>
</evidence>
<dbReference type="Gene3D" id="1.20.140.150">
    <property type="match status" value="2"/>
</dbReference>
<reference evidence="8" key="3">
    <citation type="submission" date="2015-06" db="UniProtKB">
        <authorList>
            <consortium name="EnsemblMetazoa"/>
        </authorList>
    </citation>
    <scope>IDENTIFICATION</scope>
</reference>
<dbReference type="GeneID" id="20207637"/>
<dbReference type="KEGG" id="hro:HELRODRAFT_180276"/>
<feature type="transmembrane region" description="Helical" evidence="6">
    <location>
        <begin position="53"/>
        <end position="72"/>
    </location>
</feature>
<dbReference type="PANTHER" id="PTHR10671:SF82">
    <property type="entry name" value="GH19567P"/>
    <property type="match status" value="1"/>
</dbReference>
<dbReference type="EMBL" id="AMQM01007140">
    <property type="status" value="NOT_ANNOTATED_CDS"/>
    <property type="molecule type" value="Genomic_DNA"/>
</dbReference>
<evidence type="ECO:0000256" key="1">
    <source>
        <dbReference type="ARBA" id="ARBA00004141"/>
    </source>
</evidence>
<evidence type="ECO:0000256" key="6">
    <source>
        <dbReference type="SAM" id="Phobius"/>
    </source>
</evidence>
<dbReference type="EnsemblMetazoa" id="HelroT180276">
    <property type="protein sequence ID" value="HelroP180276"/>
    <property type="gene ID" value="HelroG180276"/>
</dbReference>
<dbReference type="CTD" id="20207637"/>
<dbReference type="AlphaFoldDB" id="T1FFN8"/>
<organism evidence="8 9">
    <name type="scientific">Helobdella robusta</name>
    <name type="common">Californian leech</name>
    <dbReference type="NCBI Taxonomy" id="6412"/>
    <lineage>
        <taxon>Eukaryota</taxon>
        <taxon>Metazoa</taxon>
        <taxon>Spiralia</taxon>
        <taxon>Lophotrochozoa</taxon>
        <taxon>Annelida</taxon>
        <taxon>Clitellata</taxon>
        <taxon>Hirudinea</taxon>
        <taxon>Rhynchobdellida</taxon>
        <taxon>Glossiphoniidae</taxon>
        <taxon>Helobdella</taxon>
    </lineage>
</organism>
<keyword evidence="2 6" id="KW-0812">Transmembrane</keyword>
<keyword evidence="9" id="KW-1185">Reference proteome</keyword>
<sequence>MDSNNKKQPKKLQQQQQQQQQAEQQEPLKKQSSDKKISKREKIEQQIQRESQILQAAFACGVVGSVLFLISYSSEYWVFVTLGKTEQKEDTERGGKYLKTGHYHGLWRFCRNEIWPGEGNQSTPTIYCRRMTFDVLPNTKTERIEVETKMAGASCWVVSEVFRQSMLYEERSMKEHVKEFSEIKFGWSYYLVWVSLVAFVLPGLALLYYSRKKKGAKARSIREANENEPVHLGRI</sequence>
<keyword evidence="4 6" id="KW-0472">Membrane</keyword>
<evidence type="ECO:0000313" key="7">
    <source>
        <dbReference type="EMBL" id="ESN94107.1"/>
    </source>
</evidence>
<feature type="region of interest" description="Disordered" evidence="5">
    <location>
        <begin position="1"/>
        <end position="42"/>
    </location>
</feature>
<evidence type="ECO:0000256" key="4">
    <source>
        <dbReference type="ARBA" id="ARBA00023136"/>
    </source>
</evidence>
<protein>
    <submittedName>
        <fullName evidence="7 8">Uncharacterized protein</fullName>
    </submittedName>
</protein>
<evidence type="ECO:0000313" key="8">
    <source>
        <dbReference type="EnsemblMetazoa" id="HelroP180276"/>
    </source>
</evidence>
<feature type="compositionally biased region" description="Low complexity" evidence="5">
    <location>
        <begin position="11"/>
        <end position="25"/>
    </location>
</feature>
<dbReference type="Proteomes" id="UP000015101">
    <property type="component" value="Unassembled WGS sequence"/>
</dbReference>
<dbReference type="InterPro" id="IPR050579">
    <property type="entry name" value="PMP-22/EMP/MP20-like"/>
</dbReference>
<reference evidence="9" key="1">
    <citation type="submission" date="2012-12" db="EMBL/GenBank/DDBJ databases">
        <authorList>
            <person name="Hellsten U."/>
            <person name="Grimwood J."/>
            <person name="Chapman J.A."/>
            <person name="Shapiro H."/>
            <person name="Aerts A."/>
            <person name="Otillar R.P."/>
            <person name="Terry A.Y."/>
            <person name="Boore J.L."/>
            <person name="Simakov O."/>
            <person name="Marletaz F."/>
            <person name="Cho S.-J."/>
            <person name="Edsinger-Gonzales E."/>
            <person name="Havlak P."/>
            <person name="Kuo D.-H."/>
            <person name="Larsson T."/>
            <person name="Lv J."/>
            <person name="Arendt D."/>
            <person name="Savage R."/>
            <person name="Osoegawa K."/>
            <person name="de Jong P."/>
            <person name="Lindberg D.R."/>
            <person name="Seaver E.C."/>
            <person name="Weisblat D.A."/>
            <person name="Putnam N.H."/>
            <person name="Grigoriev I.V."/>
            <person name="Rokhsar D.S."/>
        </authorList>
    </citation>
    <scope>NUCLEOTIDE SEQUENCE</scope>
</reference>
<dbReference type="GO" id="GO:0005886">
    <property type="term" value="C:plasma membrane"/>
    <property type="evidence" value="ECO:0000318"/>
    <property type="project" value="GO_Central"/>
</dbReference>
<dbReference type="OrthoDB" id="5917530at2759"/>
<proteinExistence type="predicted"/>
<accession>T1FFN8</accession>
<evidence type="ECO:0000256" key="2">
    <source>
        <dbReference type="ARBA" id="ARBA00022692"/>
    </source>
</evidence>
<gene>
    <name evidence="8" type="primary">20207637</name>
    <name evidence="7" type="ORF">HELRODRAFT_180276</name>
</gene>
<dbReference type="RefSeq" id="XP_009027839.1">
    <property type="nucleotide sequence ID" value="XM_009029591.1"/>
</dbReference>
<dbReference type="HOGENOM" id="CLU_078895_0_0_1"/>
<evidence type="ECO:0000256" key="3">
    <source>
        <dbReference type="ARBA" id="ARBA00022989"/>
    </source>
</evidence>